<name>A0A0A9UBF5_ARUDO</name>
<reference evidence="1" key="2">
    <citation type="journal article" date="2015" name="Data Brief">
        <title>Shoot transcriptome of the giant reed, Arundo donax.</title>
        <authorList>
            <person name="Barrero R.A."/>
            <person name="Guerrero F.D."/>
            <person name="Moolhuijzen P."/>
            <person name="Goolsby J.A."/>
            <person name="Tidwell J."/>
            <person name="Bellgard S.E."/>
            <person name="Bellgard M.I."/>
        </authorList>
    </citation>
    <scope>NUCLEOTIDE SEQUENCE</scope>
    <source>
        <tissue evidence="1">Shoot tissue taken approximately 20 cm above the soil surface</tissue>
    </source>
</reference>
<sequence>MIAVYVRSLGGYGCCFKNKVVGQLNHSDNPLIVCLARKVTLPNDFN</sequence>
<protein>
    <submittedName>
        <fullName evidence="1">Uncharacterized protein</fullName>
    </submittedName>
</protein>
<organism evidence="1">
    <name type="scientific">Arundo donax</name>
    <name type="common">Giant reed</name>
    <name type="synonym">Donax arundinaceus</name>
    <dbReference type="NCBI Taxonomy" id="35708"/>
    <lineage>
        <taxon>Eukaryota</taxon>
        <taxon>Viridiplantae</taxon>
        <taxon>Streptophyta</taxon>
        <taxon>Embryophyta</taxon>
        <taxon>Tracheophyta</taxon>
        <taxon>Spermatophyta</taxon>
        <taxon>Magnoliopsida</taxon>
        <taxon>Liliopsida</taxon>
        <taxon>Poales</taxon>
        <taxon>Poaceae</taxon>
        <taxon>PACMAD clade</taxon>
        <taxon>Arundinoideae</taxon>
        <taxon>Arundineae</taxon>
        <taxon>Arundo</taxon>
    </lineage>
</organism>
<dbReference type="EMBL" id="GBRH01281380">
    <property type="protein sequence ID" value="JAD16515.1"/>
    <property type="molecule type" value="Transcribed_RNA"/>
</dbReference>
<evidence type="ECO:0000313" key="1">
    <source>
        <dbReference type="EMBL" id="JAD16515.1"/>
    </source>
</evidence>
<reference evidence="1" key="1">
    <citation type="submission" date="2014-09" db="EMBL/GenBank/DDBJ databases">
        <authorList>
            <person name="Magalhaes I.L.F."/>
            <person name="Oliveira U."/>
            <person name="Santos F.R."/>
            <person name="Vidigal T.H.D.A."/>
            <person name="Brescovit A.D."/>
            <person name="Santos A.J."/>
        </authorList>
    </citation>
    <scope>NUCLEOTIDE SEQUENCE</scope>
    <source>
        <tissue evidence="1">Shoot tissue taken approximately 20 cm above the soil surface</tissue>
    </source>
</reference>
<dbReference type="AlphaFoldDB" id="A0A0A9UBF5"/>
<proteinExistence type="predicted"/>
<accession>A0A0A9UBF5</accession>